<feature type="transmembrane region" description="Helical" evidence="1">
    <location>
        <begin position="63"/>
        <end position="84"/>
    </location>
</feature>
<dbReference type="AlphaFoldDB" id="A0A7H2BJY4"/>
<name>A0A7H2BJY4_9MICC</name>
<keyword evidence="3" id="KW-1185">Reference proteome</keyword>
<feature type="transmembrane region" description="Helical" evidence="1">
    <location>
        <begin position="251"/>
        <end position="268"/>
    </location>
</feature>
<accession>A0A7H2BJY4</accession>
<feature type="transmembrane region" description="Helical" evidence="1">
    <location>
        <begin position="6"/>
        <end position="28"/>
    </location>
</feature>
<sequence length="703" mass="76690">MSWLAITAPFLVGLLVVFIPGLMVAAALKMRGIDAFGIAPALSVAMVAISAIVAPMAGVRWALWVPFAFAALIALLGFLIQRGVDALGGRRRRSARLAAYSDSHDAVASRAADSSLSPLAESRWFSREQALYWVSFAIGAILLARNVTNSVGQPEWISQTYDANFHLNALRYVVDHGNGSSLFIASMTSGNETPDFYPAAWHDLGSLMFMATGVSIPVVTNALVVLIGAVIWPISLIFFARHTLNLNKFGILALGPLAAAFVAFPYLLLNFGVLYPNLLALSITPVGLAVVAQMFRLAMKTRMTVTQTIFLGLFIALGIAIAHPNAMMSLLVLLIPIFVTRGLLQLKAAVQGLTSWIMVILQIAGIAGILWLISYLWGIVRPPKESGGWEPSASQSQSFGEFITNGIMGWPSLWFVTILMACGIYALIRTRNRSLWLLGSFGVLCWFYMAARYLTWDEGRDWVVGVWYHDAYRIAAMLPMLMIPLGALGIDFLTRWVSSSTWLESAIASFRRRGSSSVAVGDTLRSSHTPTVASLVLAVLLTGVLIWGGQTAKPLEKYIHDTFWTYAPEADSALLTPDEYNVLDHIDDYVPEGDAVIVQPWTGAALTYAVSGREVNAYHTNFVDTPQTDMVDLHLKDWQSNSAVCPALESLDAKYVVDFGTQEILNADHSIRYAGLMGIKDTPGFKEVYKSGNVGLYEITACE</sequence>
<feature type="transmembrane region" description="Helical" evidence="1">
    <location>
        <begin position="407"/>
        <end position="428"/>
    </location>
</feature>
<dbReference type="InterPro" id="IPR046671">
    <property type="entry name" value="DUF6541"/>
</dbReference>
<feature type="transmembrane region" description="Helical" evidence="1">
    <location>
        <begin position="435"/>
        <end position="454"/>
    </location>
</feature>
<feature type="transmembrane region" description="Helical" evidence="1">
    <location>
        <begin position="304"/>
        <end position="321"/>
    </location>
</feature>
<feature type="transmembrane region" description="Helical" evidence="1">
    <location>
        <begin position="327"/>
        <end position="344"/>
    </location>
</feature>
<reference evidence="2 3" key="1">
    <citation type="submission" date="2020-09" db="EMBL/GenBank/DDBJ databases">
        <title>Investigation of environmental microbe.</title>
        <authorList>
            <person name="Ou Y."/>
            <person name="Kang Q."/>
        </authorList>
    </citation>
    <scope>NUCLEOTIDE SEQUENCE [LARGE SCALE GENOMIC DNA]</scope>
    <source>
        <strain evidence="2 3">KJZ-9</strain>
    </source>
</reference>
<keyword evidence="1" id="KW-0472">Membrane</keyword>
<evidence type="ECO:0000313" key="3">
    <source>
        <dbReference type="Proteomes" id="UP000516421"/>
    </source>
</evidence>
<gene>
    <name evidence="2" type="ORF">IDM48_00510</name>
</gene>
<keyword evidence="1" id="KW-1133">Transmembrane helix</keyword>
<evidence type="ECO:0000313" key="2">
    <source>
        <dbReference type="EMBL" id="QNV39980.1"/>
    </source>
</evidence>
<dbReference type="Pfam" id="PF20176">
    <property type="entry name" value="DUF6541"/>
    <property type="match status" value="1"/>
</dbReference>
<feature type="transmembrane region" description="Helical" evidence="1">
    <location>
        <begin position="356"/>
        <end position="377"/>
    </location>
</feature>
<feature type="transmembrane region" description="Helical" evidence="1">
    <location>
        <begin position="35"/>
        <end position="57"/>
    </location>
</feature>
<feature type="transmembrane region" description="Helical" evidence="1">
    <location>
        <begin position="214"/>
        <end position="239"/>
    </location>
</feature>
<feature type="transmembrane region" description="Helical" evidence="1">
    <location>
        <begin position="474"/>
        <end position="493"/>
    </location>
</feature>
<dbReference type="KEGG" id="rama:IDM48_00510"/>
<feature type="transmembrane region" description="Helical" evidence="1">
    <location>
        <begin position="130"/>
        <end position="148"/>
    </location>
</feature>
<feature type="transmembrane region" description="Helical" evidence="1">
    <location>
        <begin position="274"/>
        <end position="292"/>
    </location>
</feature>
<evidence type="ECO:0000256" key="1">
    <source>
        <dbReference type="SAM" id="Phobius"/>
    </source>
</evidence>
<protein>
    <submittedName>
        <fullName evidence="2">Uncharacterized protein</fullName>
    </submittedName>
</protein>
<feature type="transmembrane region" description="Helical" evidence="1">
    <location>
        <begin position="532"/>
        <end position="549"/>
    </location>
</feature>
<dbReference type="EMBL" id="CP061538">
    <property type="protein sequence ID" value="QNV39980.1"/>
    <property type="molecule type" value="Genomic_DNA"/>
</dbReference>
<proteinExistence type="predicted"/>
<organism evidence="2 3">
    <name type="scientific">Rothia amarae</name>
    <dbReference type="NCBI Taxonomy" id="169480"/>
    <lineage>
        <taxon>Bacteria</taxon>
        <taxon>Bacillati</taxon>
        <taxon>Actinomycetota</taxon>
        <taxon>Actinomycetes</taxon>
        <taxon>Micrococcales</taxon>
        <taxon>Micrococcaceae</taxon>
        <taxon>Rothia</taxon>
    </lineage>
</organism>
<keyword evidence="1" id="KW-0812">Transmembrane</keyword>
<dbReference type="Proteomes" id="UP000516421">
    <property type="component" value="Chromosome"/>
</dbReference>
<dbReference type="RefSeq" id="WP_190617557.1">
    <property type="nucleotide sequence ID" value="NZ_CP061538.1"/>
</dbReference>